<gene>
    <name evidence="1" type="ORF">S12H4_48736</name>
</gene>
<reference evidence="1" key="1">
    <citation type="journal article" date="2014" name="Front. Microbiol.">
        <title>High frequency of phylogenetically diverse reductive dehalogenase-homologous genes in deep subseafloor sedimentary metagenomes.</title>
        <authorList>
            <person name="Kawai M."/>
            <person name="Futagami T."/>
            <person name="Toyoda A."/>
            <person name="Takaki Y."/>
            <person name="Nishi S."/>
            <person name="Hori S."/>
            <person name="Arai W."/>
            <person name="Tsubouchi T."/>
            <person name="Morono Y."/>
            <person name="Uchiyama I."/>
            <person name="Ito T."/>
            <person name="Fujiyama A."/>
            <person name="Inagaki F."/>
            <person name="Takami H."/>
        </authorList>
    </citation>
    <scope>NUCLEOTIDE SEQUENCE</scope>
    <source>
        <strain evidence="1">Expedition CK06-06</strain>
    </source>
</reference>
<proteinExistence type="predicted"/>
<dbReference type="AlphaFoldDB" id="X1V2Y0"/>
<sequence length="248" mass="28257">AGPGRYKDGTKSTPLLILEKAIQDADMCEMLVTIFNDANGDSSKSLEEAIKSLPGIESLRHYPQVYNFEVGTQIAQMFQQMNLVPTLFFVDPWGYKGLSLRLVQSVLKDWGCDCIFFFNYNRINMGLANELVREHMNALFGQTRADALRARLISLDPRERELEIVESLAQALRETGGRFVLPFGFRNAQGNRTSHHLIFVNKNIRGYTIMKEVMARESSKVEQGVATFEYNPADRHYPLLFELSRPLD</sequence>
<dbReference type="EMBL" id="BARW01030492">
    <property type="protein sequence ID" value="GAJ06521.1"/>
    <property type="molecule type" value="Genomic_DNA"/>
</dbReference>
<protein>
    <recommendedName>
        <fullName evidence="2">Three-Cys-motif partner protein TcmP</fullName>
    </recommendedName>
</protein>
<dbReference type="NCBIfam" id="TIGR04474">
    <property type="entry name" value="tcm_partner"/>
    <property type="match status" value="1"/>
</dbReference>
<feature type="non-terminal residue" evidence="1">
    <location>
        <position position="1"/>
    </location>
</feature>
<evidence type="ECO:0008006" key="2">
    <source>
        <dbReference type="Google" id="ProtNLM"/>
    </source>
</evidence>
<dbReference type="InterPro" id="IPR031009">
    <property type="entry name" value="Tcm_partner"/>
</dbReference>
<comment type="caution">
    <text evidence="1">The sequence shown here is derived from an EMBL/GenBank/DDBJ whole genome shotgun (WGS) entry which is preliminary data.</text>
</comment>
<organism evidence="1">
    <name type="scientific">marine sediment metagenome</name>
    <dbReference type="NCBI Taxonomy" id="412755"/>
    <lineage>
        <taxon>unclassified sequences</taxon>
        <taxon>metagenomes</taxon>
        <taxon>ecological metagenomes</taxon>
    </lineage>
</organism>
<evidence type="ECO:0000313" key="1">
    <source>
        <dbReference type="EMBL" id="GAJ06521.1"/>
    </source>
</evidence>
<feature type="non-terminal residue" evidence="1">
    <location>
        <position position="248"/>
    </location>
</feature>
<name>X1V2Y0_9ZZZZ</name>
<accession>X1V2Y0</accession>